<evidence type="ECO:0000256" key="13">
    <source>
        <dbReference type="ARBA" id="ARBA00023239"/>
    </source>
</evidence>
<proteinExistence type="inferred from homology"/>
<evidence type="ECO:0000256" key="6">
    <source>
        <dbReference type="ARBA" id="ARBA00008976"/>
    </source>
</evidence>
<comment type="similarity">
    <text evidence="5">In the N-terminal section; belongs to the DHBP synthase family.</text>
</comment>
<keyword evidence="10 14" id="KW-0479">Metal-binding</keyword>
<evidence type="ECO:0000256" key="12">
    <source>
        <dbReference type="ARBA" id="ARBA00023211"/>
    </source>
</evidence>
<evidence type="ECO:0000313" key="17">
    <source>
        <dbReference type="Proteomes" id="UP000091926"/>
    </source>
</evidence>
<dbReference type="AlphaFoldDB" id="A0A193G894"/>
<dbReference type="OrthoDB" id="9793111at2"/>
<dbReference type="GO" id="GO:0008686">
    <property type="term" value="F:3,4-dihydroxy-2-butanone-4-phosphate synthase activity"/>
    <property type="evidence" value="ECO:0007669"/>
    <property type="project" value="UniProtKB-UniRule"/>
</dbReference>
<dbReference type="GO" id="GO:0005829">
    <property type="term" value="C:cytosol"/>
    <property type="evidence" value="ECO:0007669"/>
    <property type="project" value="TreeGrafter"/>
</dbReference>
<keyword evidence="12 14" id="KW-0464">Manganese</keyword>
<evidence type="ECO:0000256" key="10">
    <source>
        <dbReference type="ARBA" id="ARBA00022723"/>
    </source>
</evidence>
<evidence type="ECO:0000256" key="2">
    <source>
        <dbReference type="ARBA" id="ARBA00001936"/>
    </source>
</evidence>
<keyword evidence="9 14" id="KW-0686">Riboflavin biosynthesis</keyword>
<dbReference type="PANTHER" id="PTHR21327">
    <property type="entry name" value="GTP CYCLOHYDROLASE II-RELATED"/>
    <property type="match status" value="1"/>
</dbReference>
<comment type="pathway">
    <text evidence="4 14">Cofactor biosynthesis; riboflavin biosynthesis; 2-hydroxy-3-oxobutyl phosphate from D-ribulose 5-phosphate: step 1/1.</text>
</comment>
<comment type="similarity">
    <text evidence="14">Belongs to the DHBP synthase family.</text>
</comment>
<dbReference type="STRING" id="463014.BAU07_02925"/>
<evidence type="ECO:0000256" key="8">
    <source>
        <dbReference type="ARBA" id="ARBA00018836"/>
    </source>
</evidence>
<dbReference type="PANTHER" id="PTHR21327:SF34">
    <property type="entry name" value="3,4-DIHYDROXY-2-BUTANONE 4-PHOSPHATE SYNTHASE"/>
    <property type="match status" value="1"/>
</dbReference>
<comment type="catalytic activity">
    <reaction evidence="1 14">
        <text>D-ribulose 5-phosphate = (2S)-2-hydroxy-3-oxobutyl phosphate + formate + H(+)</text>
        <dbReference type="Rhea" id="RHEA:18457"/>
        <dbReference type="ChEBI" id="CHEBI:15378"/>
        <dbReference type="ChEBI" id="CHEBI:15740"/>
        <dbReference type="ChEBI" id="CHEBI:58121"/>
        <dbReference type="ChEBI" id="CHEBI:58830"/>
        <dbReference type="EC" id="4.1.99.12"/>
    </reaction>
</comment>
<keyword evidence="11 14" id="KW-0460">Magnesium</keyword>
<dbReference type="PIRSF" id="PIRSF001259">
    <property type="entry name" value="RibA"/>
    <property type="match status" value="1"/>
</dbReference>
<dbReference type="GO" id="GO:0009231">
    <property type="term" value="P:riboflavin biosynthetic process"/>
    <property type="evidence" value="ECO:0007669"/>
    <property type="project" value="UniProtKB-UniRule"/>
</dbReference>
<feature type="site" description="Essential for catalytic activity" evidence="14">
    <location>
        <position position="180"/>
    </location>
</feature>
<keyword evidence="13 14" id="KW-0456">Lyase</keyword>
<dbReference type="NCBIfam" id="NF010626">
    <property type="entry name" value="PRK14019.1"/>
    <property type="match status" value="1"/>
</dbReference>
<dbReference type="EC" id="4.1.99.12" evidence="7 14"/>
<dbReference type="SUPFAM" id="SSF142695">
    <property type="entry name" value="RibA-like"/>
    <property type="match status" value="1"/>
</dbReference>
<evidence type="ECO:0000256" key="5">
    <source>
        <dbReference type="ARBA" id="ARBA00005520"/>
    </source>
</evidence>
<gene>
    <name evidence="14" type="primary">ribB</name>
    <name evidence="16" type="ORF">BAU07_02925</name>
</gene>
<evidence type="ECO:0000256" key="11">
    <source>
        <dbReference type="ARBA" id="ARBA00022842"/>
    </source>
</evidence>
<comment type="function">
    <text evidence="3 14">Catalyzes the conversion of D-ribulose 5-phosphate to formate and 3,4-dihydroxy-2-butanone 4-phosphate.</text>
</comment>
<dbReference type="InterPro" id="IPR017945">
    <property type="entry name" value="DHBP_synth_RibB-like_a/b_dom"/>
</dbReference>
<dbReference type="Pfam" id="PF00926">
    <property type="entry name" value="DHBP_synthase"/>
    <property type="match status" value="1"/>
</dbReference>
<evidence type="ECO:0000313" key="16">
    <source>
        <dbReference type="EMBL" id="ANN76207.1"/>
    </source>
</evidence>
<feature type="binding site" evidence="14">
    <location>
        <position position="44"/>
    </location>
    <ligand>
        <name>Mg(2+)</name>
        <dbReference type="ChEBI" id="CHEBI:18420"/>
        <label>2</label>
    </ligand>
</feature>
<evidence type="ECO:0000256" key="1">
    <source>
        <dbReference type="ARBA" id="ARBA00000141"/>
    </source>
</evidence>
<dbReference type="EMBL" id="CP016172">
    <property type="protein sequence ID" value="ANN76207.1"/>
    <property type="molecule type" value="Genomic_DNA"/>
</dbReference>
<name>A0A193G894_9BORD</name>
<dbReference type="FunFam" id="3.90.870.10:FF:000001">
    <property type="entry name" value="Riboflavin biosynthesis protein RibBA"/>
    <property type="match status" value="1"/>
</dbReference>
<dbReference type="InterPro" id="IPR000422">
    <property type="entry name" value="DHBP_synthase_RibB"/>
</dbReference>
<feature type="site" description="Essential for catalytic activity" evidence="14">
    <location>
        <position position="142"/>
    </location>
</feature>
<dbReference type="KEGG" id="bfz:BAU07_02925"/>
<evidence type="ECO:0000259" key="15">
    <source>
        <dbReference type="Pfam" id="PF00925"/>
    </source>
</evidence>
<dbReference type="NCBIfam" id="TIGR00506">
    <property type="entry name" value="ribB"/>
    <property type="match status" value="1"/>
</dbReference>
<dbReference type="RefSeq" id="WP_066653954.1">
    <property type="nucleotide sequence ID" value="NZ_CBCSCL010000036.1"/>
</dbReference>
<keyword evidence="17" id="KW-1185">Reference proteome</keyword>
<comment type="cofactor">
    <cofactor evidence="14">
        <name>Mg(2+)</name>
        <dbReference type="ChEBI" id="CHEBI:18420"/>
    </cofactor>
    <cofactor evidence="14">
        <name>Mn(2+)</name>
        <dbReference type="ChEBI" id="CHEBI:29035"/>
    </cofactor>
    <text evidence="14">Binds 2 divalent metal cations per subunit. Magnesium or manganese.</text>
</comment>
<evidence type="ECO:0000256" key="4">
    <source>
        <dbReference type="ARBA" id="ARBA00004904"/>
    </source>
</evidence>
<evidence type="ECO:0000256" key="7">
    <source>
        <dbReference type="ARBA" id="ARBA00012153"/>
    </source>
</evidence>
<dbReference type="GO" id="GO:0003935">
    <property type="term" value="F:GTP cyclohydrolase II activity"/>
    <property type="evidence" value="ECO:0007669"/>
    <property type="project" value="TreeGrafter"/>
</dbReference>
<feature type="binding site" evidence="14">
    <location>
        <begin position="156"/>
        <end position="160"/>
    </location>
    <ligand>
        <name>D-ribulose 5-phosphate</name>
        <dbReference type="ChEBI" id="CHEBI:58121"/>
    </ligand>
</feature>
<dbReference type="SUPFAM" id="SSF55821">
    <property type="entry name" value="YrdC/RibB"/>
    <property type="match status" value="1"/>
</dbReference>
<feature type="binding site" evidence="14">
    <location>
        <position position="159"/>
    </location>
    <ligand>
        <name>Mg(2+)</name>
        <dbReference type="ChEBI" id="CHEBI:18420"/>
        <label>2</label>
    </ligand>
</feature>
<comment type="similarity">
    <text evidence="6">In the C-terminal section; belongs to the GTP cyclohydrolase II family.</text>
</comment>
<protein>
    <recommendedName>
        <fullName evidence="8 14">3,4-dihydroxy-2-butanone 4-phosphate synthase</fullName>
        <shortName evidence="14">DHBP synthase</shortName>
        <ecNumber evidence="7 14">4.1.99.12</ecNumber>
    </recommendedName>
</protein>
<dbReference type="UniPathway" id="UPA00275">
    <property type="reaction ID" value="UER00399"/>
</dbReference>
<dbReference type="Gene3D" id="3.40.50.10990">
    <property type="entry name" value="GTP cyclohydrolase II"/>
    <property type="match status" value="1"/>
</dbReference>
<evidence type="ECO:0000256" key="3">
    <source>
        <dbReference type="ARBA" id="ARBA00002284"/>
    </source>
</evidence>
<dbReference type="InterPro" id="IPR032677">
    <property type="entry name" value="GTP_cyclohydro_II"/>
</dbReference>
<feature type="binding site" evidence="14">
    <location>
        <position position="44"/>
    </location>
    <ligand>
        <name>Mg(2+)</name>
        <dbReference type="ChEBI" id="CHEBI:18420"/>
        <label>1</label>
    </ligand>
</feature>
<accession>A0A193G894</accession>
<sequence>MSAQPNSVAPAPEAESFGIASVSEIIAELRAGRIVILVDEEDRENEGDLVMAAEFVTPEAINFMVTHGRGLVCLTLTEERCRQLDLPLMASRNGTRFGTNFTVSIEAAVGVETGISAADRARTIRVAVARDAKPEDLVQPGHIFPVRAVPGGVLVRAGHTEAGCDLTAMAGLTPAAVICEILKPDGAMARLPDLVSFARAHGLKIGTIADLIQYRSEHESIVQRLGARPMQTAWGEFQAVAYRDTATQSIHLALVHGAIDPQRETLVRVHEPASILDVLDTGASGHSWGVAQALQAIAAAPAGVVVLMNCEAGGEHVSAQIAAWNEAADATREARGGDRLGLRTYGIGAQILRDLNVGQMKLLARPRKMPSMAGFSLSITGYDCDPPASPVR</sequence>
<dbReference type="InterPro" id="IPR036144">
    <property type="entry name" value="RibA-like_sf"/>
</dbReference>
<evidence type="ECO:0000256" key="9">
    <source>
        <dbReference type="ARBA" id="ARBA00022619"/>
    </source>
</evidence>
<dbReference type="GO" id="GO:0030145">
    <property type="term" value="F:manganese ion binding"/>
    <property type="evidence" value="ECO:0007669"/>
    <property type="project" value="UniProtKB-UniRule"/>
</dbReference>
<organism evidence="16 17">
    <name type="scientific">Bordetella flabilis</name>
    <dbReference type="NCBI Taxonomy" id="463014"/>
    <lineage>
        <taxon>Bacteria</taxon>
        <taxon>Pseudomonadati</taxon>
        <taxon>Pseudomonadota</taxon>
        <taxon>Betaproteobacteria</taxon>
        <taxon>Burkholderiales</taxon>
        <taxon>Alcaligenaceae</taxon>
        <taxon>Bordetella</taxon>
    </lineage>
</organism>
<reference evidence="16 17" key="1">
    <citation type="submission" date="2016-06" db="EMBL/GenBank/DDBJ databases">
        <title>Complete genome sequences of Bordetella bronchialis and Bordetella flabilis.</title>
        <authorList>
            <person name="LiPuma J.J."/>
            <person name="Spilker T."/>
        </authorList>
    </citation>
    <scope>NUCLEOTIDE SEQUENCE [LARGE SCALE GENOMIC DNA]</scope>
    <source>
        <strain evidence="16 17">AU10664</strain>
    </source>
</reference>
<dbReference type="Gene3D" id="3.90.870.10">
    <property type="entry name" value="DHBP synthase"/>
    <property type="match status" value="1"/>
</dbReference>
<comment type="cofactor">
    <cofactor evidence="2">
        <name>Mn(2+)</name>
        <dbReference type="ChEBI" id="CHEBI:29035"/>
    </cofactor>
</comment>
<dbReference type="HAMAP" id="MF_00180">
    <property type="entry name" value="RibB"/>
    <property type="match status" value="1"/>
</dbReference>
<feature type="binding site" evidence="14">
    <location>
        <begin position="43"/>
        <end position="44"/>
    </location>
    <ligand>
        <name>D-ribulose 5-phosphate</name>
        <dbReference type="ChEBI" id="CHEBI:58121"/>
    </ligand>
</feature>
<feature type="domain" description="GTP cyclohydrolase II" evidence="15">
    <location>
        <begin position="227"/>
        <end position="382"/>
    </location>
</feature>
<dbReference type="Proteomes" id="UP000091926">
    <property type="component" value="Chromosome"/>
</dbReference>
<dbReference type="GO" id="GO:0000287">
    <property type="term" value="F:magnesium ion binding"/>
    <property type="evidence" value="ECO:0007669"/>
    <property type="project" value="UniProtKB-UniRule"/>
</dbReference>
<dbReference type="Pfam" id="PF00925">
    <property type="entry name" value="GTP_cyclohydro2"/>
    <property type="match status" value="1"/>
</dbReference>
<comment type="subunit">
    <text evidence="14">Homodimer.</text>
</comment>
<evidence type="ECO:0000256" key="14">
    <source>
        <dbReference type="HAMAP-Rule" id="MF_00180"/>
    </source>
</evidence>
<feature type="binding site" evidence="14">
    <location>
        <position position="48"/>
    </location>
    <ligand>
        <name>D-ribulose 5-phosphate</name>
        <dbReference type="ChEBI" id="CHEBI:58121"/>
    </ligand>
</feature>